<evidence type="ECO:0000313" key="4">
    <source>
        <dbReference type="Proteomes" id="UP000654345"/>
    </source>
</evidence>
<organism evidence="3 4">
    <name type="scientific">Ktedonobacter robiniae</name>
    <dbReference type="NCBI Taxonomy" id="2778365"/>
    <lineage>
        <taxon>Bacteria</taxon>
        <taxon>Bacillati</taxon>
        <taxon>Chloroflexota</taxon>
        <taxon>Ktedonobacteria</taxon>
        <taxon>Ktedonobacterales</taxon>
        <taxon>Ktedonobacteraceae</taxon>
        <taxon>Ktedonobacter</taxon>
    </lineage>
</organism>
<evidence type="ECO:0000256" key="1">
    <source>
        <dbReference type="ARBA" id="ARBA00005417"/>
    </source>
</evidence>
<keyword evidence="2" id="KW-0813">Transport</keyword>
<evidence type="ECO:0000313" key="3">
    <source>
        <dbReference type="EMBL" id="GHO55600.1"/>
    </source>
</evidence>
<dbReference type="EMBL" id="BNJG01000001">
    <property type="protein sequence ID" value="GHO55600.1"/>
    <property type="molecule type" value="Genomic_DNA"/>
</dbReference>
<reference evidence="3 4" key="1">
    <citation type="journal article" date="2021" name="Int. J. Syst. Evol. Microbiol.">
        <title>Reticulibacter mediterranei gen. nov., sp. nov., within the new family Reticulibacteraceae fam. nov., and Ktedonospora formicarum gen. nov., sp. nov., Ktedonobacter robiniae sp. nov., Dictyobacter formicarum sp. nov. and Dictyobacter arantiisoli sp. nov., belonging to the class Ktedonobacteria.</title>
        <authorList>
            <person name="Yabe S."/>
            <person name="Zheng Y."/>
            <person name="Wang C.M."/>
            <person name="Sakai Y."/>
            <person name="Abe K."/>
            <person name="Yokota A."/>
            <person name="Donadio S."/>
            <person name="Cavaletti L."/>
            <person name="Monciardini P."/>
        </authorList>
    </citation>
    <scope>NUCLEOTIDE SEQUENCE [LARGE SCALE GENOMIC DNA]</scope>
    <source>
        <strain evidence="3 4">SOSP1-30</strain>
    </source>
</reference>
<dbReference type="InterPro" id="IPR027417">
    <property type="entry name" value="P-loop_NTPase"/>
</dbReference>
<comment type="caution">
    <text evidence="3">The sequence shown here is derived from an EMBL/GenBank/DDBJ whole genome shotgun (WGS) entry which is preliminary data.</text>
</comment>
<comment type="similarity">
    <text evidence="1">Belongs to the ABC transporter superfamily.</text>
</comment>
<name>A0ABQ3UT84_9CHLR</name>
<dbReference type="Proteomes" id="UP000654345">
    <property type="component" value="Unassembled WGS sequence"/>
</dbReference>
<sequence>MVLDEPANGLDPAGIVEMRDLMHRLSAAGKTVLISSHLLTEVQQICTHVGIIRLGELVMETTVDALIKGQGHFRVQLDQSQEALDLIKSQQWGQGAHLDEHSDLITAAPLGRGRELNLFLVHAGFAPDVIVPATQDLEQIFLQLTGNNSGDVW</sequence>
<dbReference type="Gene3D" id="3.40.50.300">
    <property type="entry name" value="P-loop containing nucleotide triphosphate hydrolases"/>
    <property type="match status" value="1"/>
</dbReference>
<dbReference type="PANTHER" id="PTHR43335">
    <property type="entry name" value="ABC TRANSPORTER, ATP-BINDING PROTEIN"/>
    <property type="match status" value="1"/>
</dbReference>
<keyword evidence="4" id="KW-1185">Reference proteome</keyword>
<accession>A0ABQ3UT84</accession>
<evidence type="ECO:0008006" key="5">
    <source>
        <dbReference type="Google" id="ProtNLM"/>
    </source>
</evidence>
<protein>
    <recommendedName>
        <fullName evidence="5">ATPase AAA-type core domain-containing protein</fullName>
    </recommendedName>
</protein>
<proteinExistence type="inferred from homology"/>
<dbReference type="SUPFAM" id="SSF52540">
    <property type="entry name" value="P-loop containing nucleoside triphosphate hydrolases"/>
    <property type="match status" value="1"/>
</dbReference>
<dbReference type="PANTHER" id="PTHR43335:SF4">
    <property type="entry name" value="ABC TRANSPORTER, ATP-BINDING PROTEIN"/>
    <property type="match status" value="1"/>
</dbReference>
<evidence type="ECO:0000256" key="2">
    <source>
        <dbReference type="ARBA" id="ARBA00022448"/>
    </source>
</evidence>
<gene>
    <name evidence="3" type="ORF">KSB_40750</name>
</gene>